<protein>
    <submittedName>
        <fullName evidence="6">ACRO protein</fullName>
    </submittedName>
</protein>
<accession>A0A850VEA5</accession>
<dbReference type="GO" id="GO:0007340">
    <property type="term" value="P:acrosome reaction"/>
    <property type="evidence" value="ECO:0007669"/>
    <property type="project" value="TreeGrafter"/>
</dbReference>
<dbReference type="InterPro" id="IPR001314">
    <property type="entry name" value="Peptidase_S1A"/>
</dbReference>
<dbReference type="GO" id="GO:0004252">
    <property type="term" value="F:serine-type endopeptidase activity"/>
    <property type="evidence" value="ECO:0007669"/>
    <property type="project" value="InterPro"/>
</dbReference>
<evidence type="ECO:0000313" key="6">
    <source>
        <dbReference type="EMBL" id="NWH41799.1"/>
    </source>
</evidence>
<keyword evidence="3" id="KW-0720">Serine protease</keyword>
<keyword evidence="2" id="KW-0378">Hydrolase</keyword>
<dbReference type="SMART" id="SM00020">
    <property type="entry name" value="Tryp_SPc"/>
    <property type="match status" value="1"/>
</dbReference>
<dbReference type="SUPFAM" id="SSF50494">
    <property type="entry name" value="Trypsin-like serine proteases"/>
    <property type="match status" value="1"/>
</dbReference>
<dbReference type="Gene3D" id="2.40.10.10">
    <property type="entry name" value="Trypsin-like serine proteases"/>
    <property type="match status" value="1"/>
</dbReference>
<evidence type="ECO:0000313" key="7">
    <source>
        <dbReference type="Proteomes" id="UP000640999"/>
    </source>
</evidence>
<feature type="domain" description="Peptidase S1" evidence="5">
    <location>
        <begin position="2"/>
        <end position="225"/>
    </location>
</feature>
<feature type="non-terminal residue" evidence="6">
    <location>
        <position position="225"/>
    </location>
</feature>
<reference evidence="6" key="1">
    <citation type="submission" date="2019-10" db="EMBL/GenBank/DDBJ databases">
        <title>Bird 10,000 Genomes (B10K) Project - Family phase.</title>
        <authorList>
            <person name="Zhang G."/>
        </authorList>
    </citation>
    <scope>NUCLEOTIDE SEQUENCE</scope>
    <source>
        <strain evidence="6">B10K-IZ-033-78</strain>
        <tissue evidence="6">Muscle</tissue>
    </source>
</reference>
<dbReference type="InterPro" id="IPR043504">
    <property type="entry name" value="Peptidase_S1_PA_chymotrypsin"/>
</dbReference>
<dbReference type="PANTHER" id="PTHR24252:SF8">
    <property type="entry name" value="ACROSIN"/>
    <property type="match status" value="1"/>
</dbReference>
<keyword evidence="1" id="KW-0645">Protease</keyword>
<keyword evidence="4" id="KW-1015">Disulfide bond</keyword>
<feature type="non-terminal residue" evidence="6">
    <location>
        <position position="1"/>
    </location>
</feature>
<dbReference type="InterPro" id="IPR009003">
    <property type="entry name" value="Peptidase_S1_PA"/>
</dbReference>
<keyword evidence="7" id="KW-1185">Reference proteome</keyword>
<organism evidence="6 7">
    <name type="scientific">Chloropsis hardwickii</name>
    <dbReference type="NCBI Taxonomy" id="667144"/>
    <lineage>
        <taxon>Eukaryota</taxon>
        <taxon>Metazoa</taxon>
        <taxon>Chordata</taxon>
        <taxon>Craniata</taxon>
        <taxon>Vertebrata</taxon>
        <taxon>Euteleostomi</taxon>
        <taxon>Archelosauria</taxon>
        <taxon>Archosauria</taxon>
        <taxon>Dinosauria</taxon>
        <taxon>Saurischia</taxon>
        <taxon>Theropoda</taxon>
        <taxon>Coelurosauria</taxon>
        <taxon>Aves</taxon>
        <taxon>Neognathae</taxon>
        <taxon>Neoaves</taxon>
        <taxon>Telluraves</taxon>
        <taxon>Australaves</taxon>
        <taxon>Passeriformes</taxon>
        <taxon>Corvoidea</taxon>
        <taxon>Irenidae</taxon>
        <taxon>Chloropsis</taxon>
    </lineage>
</organism>
<evidence type="ECO:0000256" key="3">
    <source>
        <dbReference type="ARBA" id="ARBA00022825"/>
    </source>
</evidence>
<gene>
    <name evidence="6" type="primary">Acr_10</name>
    <name evidence="6" type="ORF">CHLHAR_R05229</name>
</gene>
<proteinExistence type="predicted"/>
<name>A0A850VEA5_9CORV</name>
<dbReference type="OrthoDB" id="546450at2759"/>
<evidence type="ECO:0000256" key="4">
    <source>
        <dbReference type="ARBA" id="ARBA00023157"/>
    </source>
</evidence>
<dbReference type="AlphaFoldDB" id="A0A850VEA5"/>
<dbReference type="PRINTS" id="PR00722">
    <property type="entry name" value="CHYMOTRYPSIN"/>
</dbReference>
<evidence type="ECO:0000256" key="2">
    <source>
        <dbReference type="ARBA" id="ARBA00022801"/>
    </source>
</evidence>
<dbReference type="PROSITE" id="PS50240">
    <property type="entry name" value="TRYPSIN_DOM"/>
    <property type="match status" value="1"/>
</dbReference>
<sequence>EFGSGAGAAPGAWPGLASIQDPLRAGSGHVCGGTLLAPAWVLTAARCFPRARNLSAWRVVLGAADLSDPGPEAQVRQVRGLRQHPELDVALLELQPPAQCSDFVQLGCVAEAGPRAQGPEPCYIGGWGSLAGTGERQAREVLREAQVRLLEPELCDGAGAGPSAKVCAEHSRGGSRTCQGDPGGPLVCRYRGSDQFWLVGVTSGGRGCVFTPARRFSRWVLRNVA</sequence>
<dbReference type="Proteomes" id="UP000640999">
    <property type="component" value="Unassembled WGS sequence"/>
</dbReference>
<dbReference type="InterPro" id="IPR001254">
    <property type="entry name" value="Trypsin_dom"/>
</dbReference>
<comment type="caution">
    <text evidence="6">The sequence shown here is derived from an EMBL/GenBank/DDBJ whole genome shotgun (WGS) entry which is preliminary data.</text>
</comment>
<dbReference type="GO" id="GO:0006508">
    <property type="term" value="P:proteolysis"/>
    <property type="evidence" value="ECO:0007669"/>
    <property type="project" value="UniProtKB-KW"/>
</dbReference>
<evidence type="ECO:0000256" key="1">
    <source>
        <dbReference type="ARBA" id="ARBA00022670"/>
    </source>
</evidence>
<dbReference type="CDD" id="cd00190">
    <property type="entry name" value="Tryp_SPc"/>
    <property type="match status" value="1"/>
</dbReference>
<dbReference type="PANTHER" id="PTHR24252">
    <property type="entry name" value="ACROSIN-RELATED"/>
    <property type="match status" value="1"/>
</dbReference>
<dbReference type="EMBL" id="WEIW01004782">
    <property type="protein sequence ID" value="NWH41799.1"/>
    <property type="molecule type" value="Genomic_DNA"/>
</dbReference>
<dbReference type="Pfam" id="PF00089">
    <property type="entry name" value="Trypsin"/>
    <property type="match status" value="1"/>
</dbReference>
<evidence type="ECO:0000259" key="5">
    <source>
        <dbReference type="PROSITE" id="PS50240"/>
    </source>
</evidence>